<evidence type="ECO:0008006" key="2">
    <source>
        <dbReference type="Google" id="ProtNLM"/>
    </source>
</evidence>
<evidence type="ECO:0000313" key="1">
    <source>
        <dbReference type="EMBL" id="GAH58691.1"/>
    </source>
</evidence>
<sequence length="57" mass="5946">METVERINGIPARVLGKMGVRLTVLGIGGYHIGKPSDSQVGVGIIRTAIDEGVTSLI</sequence>
<organism evidence="1">
    <name type="scientific">marine sediment metagenome</name>
    <dbReference type="NCBI Taxonomy" id="412755"/>
    <lineage>
        <taxon>unclassified sequences</taxon>
        <taxon>metagenomes</taxon>
        <taxon>ecological metagenomes</taxon>
    </lineage>
</organism>
<gene>
    <name evidence="1" type="ORF">S03H2_34823</name>
</gene>
<protein>
    <recommendedName>
        <fullName evidence="2">NADP-dependent oxidoreductase domain-containing protein</fullName>
    </recommendedName>
</protein>
<comment type="caution">
    <text evidence="1">The sequence shown here is derived from an EMBL/GenBank/DDBJ whole genome shotgun (WGS) entry which is preliminary data.</text>
</comment>
<feature type="non-terminal residue" evidence="1">
    <location>
        <position position="57"/>
    </location>
</feature>
<reference evidence="1" key="1">
    <citation type="journal article" date="2014" name="Front. Microbiol.">
        <title>High frequency of phylogenetically diverse reductive dehalogenase-homologous genes in deep subseafloor sedimentary metagenomes.</title>
        <authorList>
            <person name="Kawai M."/>
            <person name="Futagami T."/>
            <person name="Toyoda A."/>
            <person name="Takaki Y."/>
            <person name="Nishi S."/>
            <person name="Hori S."/>
            <person name="Arai W."/>
            <person name="Tsubouchi T."/>
            <person name="Morono Y."/>
            <person name="Uchiyama I."/>
            <person name="Ito T."/>
            <person name="Fujiyama A."/>
            <person name="Inagaki F."/>
            <person name="Takami H."/>
        </authorList>
    </citation>
    <scope>NUCLEOTIDE SEQUENCE</scope>
    <source>
        <strain evidence="1">Expedition CK06-06</strain>
    </source>
</reference>
<accession>X1GLA4</accession>
<proteinExistence type="predicted"/>
<name>X1GLA4_9ZZZZ</name>
<dbReference type="SUPFAM" id="SSF51430">
    <property type="entry name" value="NAD(P)-linked oxidoreductase"/>
    <property type="match status" value="1"/>
</dbReference>
<dbReference type="EMBL" id="BARU01021268">
    <property type="protein sequence ID" value="GAH58691.1"/>
    <property type="molecule type" value="Genomic_DNA"/>
</dbReference>
<dbReference type="AlphaFoldDB" id="X1GLA4"/>
<dbReference type="InterPro" id="IPR036812">
    <property type="entry name" value="NAD(P)_OxRdtase_dom_sf"/>
</dbReference>